<feature type="non-terminal residue" evidence="1">
    <location>
        <position position="268"/>
    </location>
</feature>
<protein>
    <submittedName>
        <fullName evidence="1">Uncharacterized protein</fullName>
    </submittedName>
</protein>
<reference evidence="1" key="1">
    <citation type="journal article" date="2014" name="Front. Microbiol.">
        <title>High frequency of phylogenetically diverse reductive dehalogenase-homologous genes in deep subseafloor sedimentary metagenomes.</title>
        <authorList>
            <person name="Kawai M."/>
            <person name="Futagami T."/>
            <person name="Toyoda A."/>
            <person name="Takaki Y."/>
            <person name="Nishi S."/>
            <person name="Hori S."/>
            <person name="Arai W."/>
            <person name="Tsubouchi T."/>
            <person name="Morono Y."/>
            <person name="Uchiyama I."/>
            <person name="Ito T."/>
            <person name="Fujiyama A."/>
            <person name="Inagaki F."/>
            <person name="Takami H."/>
        </authorList>
    </citation>
    <scope>NUCLEOTIDE SEQUENCE</scope>
    <source>
        <strain evidence="1">Expedition CK06-06</strain>
    </source>
</reference>
<dbReference type="AlphaFoldDB" id="X1I310"/>
<name>X1I310_9ZZZZ</name>
<feature type="non-terminal residue" evidence="1">
    <location>
        <position position="1"/>
    </location>
</feature>
<comment type="caution">
    <text evidence="1">The sequence shown here is derived from an EMBL/GenBank/DDBJ whole genome shotgun (WGS) entry which is preliminary data.</text>
</comment>
<organism evidence="1">
    <name type="scientific">marine sediment metagenome</name>
    <dbReference type="NCBI Taxonomy" id="412755"/>
    <lineage>
        <taxon>unclassified sequences</taxon>
        <taxon>metagenomes</taxon>
        <taxon>ecological metagenomes</taxon>
    </lineage>
</organism>
<dbReference type="EMBL" id="BARU01027743">
    <property type="protein sequence ID" value="GAH76082.1"/>
    <property type="molecule type" value="Genomic_DNA"/>
</dbReference>
<evidence type="ECO:0000313" key="1">
    <source>
        <dbReference type="EMBL" id="GAH76082.1"/>
    </source>
</evidence>
<accession>X1I310</accession>
<sequence length="268" mass="31204">FSSLNLPYFQETNGNGLDVAIGLFQASVSKTEEFVKTLRRTDLELESKYNPILHDTIIEELDWTSFSDDERKLLKQNTIVGYDYDIYDKSVDRLNHILRKNYPFRILVLDTMQSSPMHILQNFMMNDVFISQNIFSNNEQMIATFRSGFEAKSCSLFQVLCPQLSKDPIYQSKGRWFSDLLQKAGIYPSFNFSQETYSNSSKSDNIEIERDFKNVTIDYEIDGISKSLNREMTFADVAVYEPQFEQEFELLKSTSKQNISVSEYLELD</sequence>
<gene>
    <name evidence="1" type="ORF">S03H2_44378</name>
</gene>
<proteinExistence type="predicted"/>